<dbReference type="InterPro" id="IPR029058">
    <property type="entry name" value="AB_hydrolase_fold"/>
</dbReference>
<dbReference type="SUPFAM" id="SSF53474">
    <property type="entry name" value="alpha/beta-Hydrolases"/>
    <property type="match status" value="1"/>
</dbReference>
<reference evidence="3" key="1">
    <citation type="submission" date="2016-11" db="EMBL/GenBank/DDBJ databases">
        <authorList>
            <person name="Varghese N."/>
            <person name="Submissions S."/>
        </authorList>
    </citation>
    <scope>NUCLEOTIDE SEQUENCE [LARGE SCALE GENOMIC DNA]</scope>
    <source>
        <strain evidence="3">GAS401</strain>
    </source>
</reference>
<dbReference type="NCBIfam" id="NF002938">
    <property type="entry name" value="PRK03592.1"/>
    <property type="match status" value="1"/>
</dbReference>
<dbReference type="GO" id="GO:0003824">
    <property type="term" value="F:catalytic activity"/>
    <property type="evidence" value="ECO:0007669"/>
    <property type="project" value="InterPro"/>
</dbReference>
<feature type="domain" description="AB hydrolase-1" evidence="1">
    <location>
        <begin position="34"/>
        <end position="151"/>
    </location>
</feature>
<dbReference type="RefSeq" id="WP_072817388.1">
    <property type="nucleotide sequence ID" value="NZ_LT670849.1"/>
</dbReference>
<evidence type="ECO:0000313" key="3">
    <source>
        <dbReference type="Proteomes" id="UP000184096"/>
    </source>
</evidence>
<dbReference type="InterPro" id="IPR050228">
    <property type="entry name" value="Carboxylesterase_BioH"/>
</dbReference>
<evidence type="ECO:0000259" key="1">
    <source>
        <dbReference type="Pfam" id="PF00561"/>
    </source>
</evidence>
<sequence>MSKITISAEDHLPRRRIPILDTEMSHVTVGQGHPIVFLHGNPTSSYLWRNVIPHVSDLGWCLAPDLVGMGQSGPSPAGAYRFRDHARYLDAWFDAIGLHENITLVLHDWGSALGFYWASRHPERVHAIAYMESILFPREWADLPQSRAPLFRDLRSEKGEHMILDENFFIEGLLPKLVIRPLGEKEMYAYRRPFLNPVSRLPMLVWPRELPIGGEPADVVAIVERYGQWLLESPQPKLFINAEPGSMLTGRSRDFCRRFPNQQEVTVSGLHFIQEDCPDEIGAALSRFIGANRPKRS</sequence>
<evidence type="ECO:0000313" key="2">
    <source>
        <dbReference type="EMBL" id="SHN69574.1"/>
    </source>
</evidence>
<accession>A0A1M7TFP2</accession>
<dbReference type="EMBL" id="LT670849">
    <property type="protein sequence ID" value="SHN69574.1"/>
    <property type="molecule type" value="Genomic_DNA"/>
</dbReference>
<dbReference type="InterPro" id="IPR000073">
    <property type="entry name" value="AB_hydrolase_1"/>
</dbReference>
<dbReference type="OrthoDB" id="9804723at2"/>
<keyword evidence="3" id="KW-1185">Reference proteome</keyword>
<dbReference type="PRINTS" id="PR00412">
    <property type="entry name" value="EPOXHYDRLASE"/>
</dbReference>
<dbReference type="Pfam" id="PF00561">
    <property type="entry name" value="Abhydrolase_1"/>
    <property type="match status" value="1"/>
</dbReference>
<proteinExistence type="predicted"/>
<dbReference type="PANTHER" id="PTHR43194:SF2">
    <property type="entry name" value="PEROXISOMAL MEMBRANE PROTEIN LPX1"/>
    <property type="match status" value="1"/>
</dbReference>
<dbReference type="InterPro" id="IPR000639">
    <property type="entry name" value="Epox_hydrolase-like"/>
</dbReference>
<name>A0A1M7TFP2_9BRAD</name>
<protein>
    <submittedName>
        <fullName evidence="2">Haloalkane dehalogenase</fullName>
    </submittedName>
</protein>
<gene>
    <name evidence="2" type="ORF">SAMN05444170_1572</name>
</gene>
<dbReference type="Proteomes" id="UP000184096">
    <property type="component" value="Chromosome I"/>
</dbReference>
<organism evidence="2 3">
    <name type="scientific">Bradyrhizobium erythrophlei</name>
    <dbReference type="NCBI Taxonomy" id="1437360"/>
    <lineage>
        <taxon>Bacteria</taxon>
        <taxon>Pseudomonadati</taxon>
        <taxon>Pseudomonadota</taxon>
        <taxon>Alphaproteobacteria</taxon>
        <taxon>Hyphomicrobiales</taxon>
        <taxon>Nitrobacteraceae</taxon>
        <taxon>Bradyrhizobium</taxon>
    </lineage>
</organism>
<dbReference type="PANTHER" id="PTHR43194">
    <property type="entry name" value="HYDROLASE ALPHA/BETA FOLD FAMILY"/>
    <property type="match status" value="1"/>
</dbReference>
<dbReference type="AlphaFoldDB" id="A0A1M7TFP2"/>
<dbReference type="Gene3D" id="3.40.50.1820">
    <property type="entry name" value="alpha/beta hydrolase"/>
    <property type="match status" value="1"/>
</dbReference>